<dbReference type="InterPro" id="IPR046886">
    <property type="entry name" value="RsmE_MTase_dom"/>
</dbReference>
<name>A0A399PUE1_9MICO</name>
<protein>
    <submittedName>
        <fullName evidence="2">16S rRNA (Uracil(1498)-N(3))-methyltransferase</fullName>
    </submittedName>
</protein>
<reference evidence="2 3" key="1">
    <citation type="submission" date="2018-08" db="EMBL/GenBank/DDBJ databases">
        <title>Genome Sequence of Clavibacter michiganensis Subspecies type strains, and the Atypical Peach-Colored Strains Isolated from Tomato.</title>
        <authorList>
            <person name="Osdaghi E."/>
            <person name="Portier P."/>
            <person name="Briand M."/>
            <person name="Jacques M.-A."/>
        </authorList>
    </citation>
    <scope>NUCLEOTIDE SEQUENCE [LARGE SCALE GENOMIC DNA]</scope>
    <source>
        <strain evidence="2 3">CFBP 7577</strain>
    </source>
</reference>
<keyword evidence="2" id="KW-0808">Transferase</keyword>
<dbReference type="GO" id="GO:0032259">
    <property type="term" value="P:methylation"/>
    <property type="evidence" value="ECO:0007669"/>
    <property type="project" value="UniProtKB-KW"/>
</dbReference>
<evidence type="ECO:0000259" key="1">
    <source>
        <dbReference type="Pfam" id="PF04452"/>
    </source>
</evidence>
<feature type="domain" description="Ribosomal RNA small subunit methyltransferase E methyltransferase" evidence="1">
    <location>
        <begin position="1"/>
        <end position="29"/>
    </location>
</feature>
<sequence>LRAAGAIPVALGPGILRTSTAGPAALALVNAALGRW</sequence>
<dbReference type="EMBL" id="QWED01000291">
    <property type="protein sequence ID" value="RIJ10090.1"/>
    <property type="molecule type" value="Genomic_DNA"/>
</dbReference>
<dbReference type="Proteomes" id="UP000265361">
    <property type="component" value="Unassembled WGS sequence"/>
</dbReference>
<feature type="non-terminal residue" evidence="2">
    <location>
        <position position="1"/>
    </location>
</feature>
<proteinExistence type="predicted"/>
<comment type="caution">
    <text evidence="2">The sequence shown here is derived from an EMBL/GenBank/DDBJ whole genome shotgun (WGS) entry which is preliminary data.</text>
</comment>
<dbReference type="Pfam" id="PF04452">
    <property type="entry name" value="Methyltrans_RNA"/>
    <property type="match status" value="1"/>
</dbReference>
<dbReference type="GO" id="GO:0008168">
    <property type="term" value="F:methyltransferase activity"/>
    <property type="evidence" value="ECO:0007669"/>
    <property type="project" value="UniProtKB-KW"/>
</dbReference>
<keyword evidence="2" id="KW-0489">Methyltransferase</keyword>
<accession>A0A399PUE1</accession>
<dbReference type="InterPro" id="IPR029026">
    <property type="entry name" value="tRNA_m1G_MTases_N"/>
</dbReference>
<dbReference type="SUPFAM" id="SSF75217">
    <property type="entry name" value="alpha/beta knot"/>
    <property type="match status" value="1"/>
</dbReference>
<organism evidence="2 3">
    <name type="scientific">Clavibacter nebraskensis</name>
    <dbReference type="NCBI Taxonomy" id="31963"/>
    <lineage>
        <taxon>Bacteria</taxon>
        <taxon>Bacillati</taxon>
        <taxon>Actinomycetota</taxon>
        <taxon>Actinomycetes</taxon>
        <taxon>Micrococcales</taxon>
        <taxon>Microbacteriaceae</taxon>
        <taxon>Clavibacter</taxon>
    </lineage>
</organism>
<gene>
    <name evidence="2" type="ORF">DZF97_09870</name>
</gene>
<dbReference type="AlphaFoldDB" id="A0A399PUE1"/>
<dbReference type="InterPro" id="IPR029028">
    <property type="entry name" value="Alpha/beta_knot_MTases"/>
</dbReference>
<evidence type="ECO:0000313" key="2">
    <source>
        <dbReference type="EMBL" id="RIJ10090.1"/>
    </source>
</evidence>
<evidence type="ECO:0000313" key="3">
    <source>
        <dbReference type="Proteomes" id="UP000265361"/>
    </source>
</evidence>
<dbReference type="Gene3D" id="3.40.1280.10">
    <property type="match status" value="1"/>
</dbReference>